<name>A0ABT7NIW3_9SPHI</name>
<dbReference type="PROSITE" id="PS51257">
    <property type="entry name" value="PROKAR_LIPOPROTEIN"/>
    <property type="match status" value="1"/>
</dbReference>
<reference evidence="1" key="1">
    <citation type="submission" date="2020-06" db="EMBL/GenBank/DDBJ databases">
        <authorList>
            <person name="Dong N."/>
        </authorList>
    </citation>
    <scope>NUCLEOTIDE SEQUENCE</scope>
    <source>
        <strain evidence="1">R1692</strain>
    </source>
</reference>
<dbReference type="Proteomes" id="UP001170954">
    <property type="component" value="Unassembled WGS sequence"/>
</dbReference>
<sequence>MNLIRRYLFAPFLIFFLILSACEKPPHLREGIADGDFILSFEIEGLNASETIEPILKPADHPTRSARAQQLIFDKDNSREKREIVARKITEFKGLEARLLLEEIPLDRPLKEDSRSSIQTKGSKASIEKRALSNMSPNKRYRVLIFNTNTAGEATTYVNQSQGVVGSPLKIPVYRNKTYRWFAYSYNREEDIPAINSIGYNVPVTANLNSSENDFLYSTGLIKTSGVVNGENPISITFSRQLARI</sequence>
<organism evidence="1 2">
    <name type="scientific">Sphingobacterium hotanense</name>
    <dbReference type="NCBI Taxonomy" id="649196"/>
    <lineage>
        <taxon>Bacteria</taxon>
        <taxon>Pseudomonadati</taxon>
        <taxon>Bacteroidota</taxon>
        <taxon>Sphingobacteriia</taxon>
        <taxon>Sphingobacteriales</taxon>
        <taxon>Sphingobacteriaceae</taxon>
        <taxon>Sphingobacterium</taxon>
    </lineage>
</organism>
<protein>
    <recommendedName>
        <fullName evidence="3">Lipoprotein</fullName>
    </recommendedName>
</protein>
<accession>A0ABT7NIW3</accession>
<comment type="caution">
    <text evidence="1">The sequence shown here is derived from an EMBL/GenBank/DDBJ whole genome shotgun (WGS) entry which is preliminary data.</text>
</comment>
<dbReference type="EMBL" id="JACAGK010000004">
    <property type="protein sequence ID" value="MDM1047133.1"/>
    <property type="molecule type" value="Genomic_DNA"/>
</dbReference>
<reference evidence="1" key="2">
    <citation type="journal article" date="2022" name="Sci. Total Environ.">
        <title>Prevalence, transmission, and molecular epidemiology of tet(X)-positive bacteria among humans, animals, and environmental niches in China: An epidemiological, and genomic-based study.</title>
        <authorList>
            <person name="Dong N."/>
            <person name="Zeng Y."/>
            <person name="Cai C."/>
            <person name="Sun C."/>
            <person name="Lu J."/>
            <person name="Liu C."/>
            <person name="Zhou H."/>
            <person name="Sun Q."/>
            <person name="Shu L."/>
            <person name="Wang H."/>
            <person name="Wang Y."/>
            <person name="Wang S."/>
            <person name="Wu C."/>
            <person name="Chan E.W."/>
            <person name="Chen G."/>
            <person name="Shen Z."/>
            <person name="Chen S."/>
            <person name="Zhang R."/>
        </authorList>
    </citation>
    <scope>NUCLEOTIDE SEQUENCE</scope>
    <source>
        <strain evidence="1">R1692</strain>
    </source>
</reference>
<dbReference type="RefSeq" id="WP_149525158.1">
    <property type="nucleotide sequence ID" value="NZ_CP030848.1"/>
</dbReference>
<evidence type="ECO:0000313" key="1">
    <source>
        <dbReference type="EMBL" id="MDM1047133.1"/>
    </source>
</evidence>
<gene>
    <name evidence="1" type="ORF">HX018_02580</name>
</gene>
<proteinExistence type="predicted"/>
<evidence type="ECO:0000313" key="2">
    <source>
        <dbReference type="Proteomes" id="UP001170954"/>
    </source>
</evidence>
<keyword evidence="2" id="KW-1185">Reference proteome</keyword>
<evidence type="ECO:0008006" key="3">
    <source>
        <dbReference type="Google" id="ProtNLM"/>
    </source>
</evidence>